<feature type="compositionally biased region" description="Polar residues" evidence="1">
    <location>
        <begin position="210"/>
        <end position="221"/>
    </location>
</feature>
<dbReference type="STRING" id="52838.A0A4S8I842"/>
<feature type="compositionally biased region" description="Basic and acidic residues" evidence="1">
    <location>
        <begin position="1175"/>
        <end position="1184"/>
    </location>
</feature>
<reference evidence="2 3" key="1">
    <citation type="journal article" date="2019" name="Nat. Plants">
        <title>Genome sequencing of Musa balbisiana reveals subgenome evolution and function divergence in polyploid bananas.</title>
        <authorList>
            <person name="Yao X."/>
        </authorList>
    </citation>
    <scope>NUCLEOTIDE SEQUENCE [LARGE SCALE GENOMIC DNA]</scope>
    <source>
        <strain evidence="3">cv. DH-PKW</strain>
        <tissue evidence="2">Leaves</tissue>
    </source>
</reference>
<dbReference type="PANTHER" id="PTHR37729">
    <property type="entry name" value="NEUROFILAMENT PROTEIN-LIKE PROTEIN"/>
    <property type="match status" value="1"/>
</dbReference>
<dbReference type="Proteomes" id="UP000317650">
    <property type="component" value="Chromosome 2"/>
</dbReference>
<sequence>MAFSCPNLPNAELYVGISRASSPTYSQRESNMGNREPIEQPMVGAQRSLLANDGSPSRLMAEHVLMRAPSHHLFCIFWDRGMRSPAHLSRHLFFSWAIQEGEEEKTEEKKGRKDLLKDSLSLPKSMESEAVPTDQTTDEIVEEKRVINEEIDMNGETISHPKEPEKMDEEEKLKMMCSTDVEAAVATEAEEKSREKNEFIVEDVKEDTESSNNEMSDSVALSAQVVEDEADPQQKAGISVSSEKREDESKKQHESDMQELSPGPVEDGEGNAGEILVEEQESESVKDQVGSDISKVPISETEDKKEEPVLSCTTAESAPKESGEDSQFEEFLVDAHITGDSSEEKISNSNSSEDDMKVENFASESIDMVPDFLESSDGAGEIMKDTMEERTESRTIEDVVKEVAVVAGFSEVPDVVNLIEIAAATSAVGSAEETVKPEVGITDDKQEFRDVEEPVMDKVNGANSSSETVDVSTKEDSSVVSLEMVKDKDDSLENKNEIPLEATYPVKEVAADSEVSKVAAFVDPTQSSNATSAIKTIEETQGLEAKIVDGKQEAFTEIDEPEVEEQSMNQANEVDATSETVEVAVKEDKDTVTAEMVGDKDSSLHNLSEAHMEPLATANTPLSTNGTSSIQAFDEVTQDKLIENEEQSITETSNVDPAGLTADVSIEIIGDKKDDCLEDKTSIEIPNGVDVTGEILETPFEEVKGPEDVAMVEEKNDPVEEVADDSDVLVVPAVVHPTESSSTSSTIITTEESREIEAKTIDVKHEAVTEIKEPKVEERKMNQANEVDATSDTVQVAVKEENDMVTVAIEEDNDLNNLSEAHVVAMINPVKEDATDFGMPKPHATANITQSTNLTSAIQIADEITQPKAEVIHEKKDKLTEVEEQSMTETNKVDYVSSTAEVPLEGEKANVSTKKFEDKTDDIFGDNTSTDNPNGVDAPGEISEIHFKEVKGPEEADMVQEKNDPSQVVAMVKDIDDKSLKDDRATLLETSENLNGGIETADAALDGKRNLEVPELVDGTKEDNLKNSTELESFSVVAEVVGESKVENLESEKTSLIEASGMAGVSSELDKSSTGNEMVKEKCKNSARNKITLGEITNYAGINSDASNVFPVQDKTSEGHEVTQEKGKEAKDYECSIVKESKDESITSKENYAETVTDLDKEANVVAALGATRTMDAEKDKEGAQDVEGTENPKVENLIMTPKCADVMKVEGEAPIQDIPAKPSQRHSNNIISKLKQSLIKAKKIMMGKSPSSKNMSAKSKQEIK</sequence>
<feature type="region of interest" description="Disordered" evidence="1">
    <location>
        <begin position="185"/>
        <end position="377"/>
    </location>
</feature>
<feature type="compositionally biased region" description="Polar residues" evidence="1">
    <location>
        <begin position="1250"/>
        <end position="1259"/>
    </location>
</feature>
<protein>
    <submittedName>
        <fullName evidence="2">Uncharacterized protein</fullName>
    </submittedName>
</protein>
<evidence type="ECO:0000256" key="1">
    <source>
        <dbReference type="SAM" id="MobiDB-lite"/>
    </source>
</evidence>
<evidence type="ECO:0000313" key="2">
    <source>
        <dbReference type="EMBL" id="THU44105.1"/>
    </source>
</evidence>
<feature type="region of interest" description="Disordered" evidence="1">
    <location>
        <begin position="1109"/>
        <end position="1130"/>
    </location>
</feature>
<feature type="region of interest" description="Disordered" evidence="1">
    <location>
        <begin position="459"/>
        <end position="478"/>
    </location>
</feature>
<comment type="caution">
    <text evidence="2">The sequence shown here is derived from an EMBL/GenBank/DDBJ whole genome shotgun (WGS) entry which is preliminary data.</text>
</comment>
<dbReference type="AlphaFoldDB" id="A0A4S8I842"/>
<name>A0A4S8I842_MUSBA</name>
<gene>
    <name evidence="2" type="ORF">C4D60_Mb02t03880</name>
</gene>
<feature type="compositionally biased region" description="Basic and acidic residues" evidence="1">
    <location>
        <begin position="1115"/>
        <end position="1130"/>
    </location>
</feature>
<feature type="compositionally biased region" description="Basic and acidic residues" evidence="1">
    <location>
        <begin position="159"/>
        <end position="168"/>
    </location>
</feature>
<feature type="compositionally biased region" description="Polar residues" evidence="1">
    <location>
        <begin position="566"/>
        <end position="580"/>
    </location>
</feature>
<feature type="compositionally biased region" description="Basic and acidic residues" evidence="1">
    <location>
        <begin position="106"/>
        <end position="117"/>
    </location>
</feature>
<proteinExistence type="predicted"/>
<evidence type="ECO:0000313" key="3">
    <source>
        <dbReference type="Proteomes" id="UP000317650"/>
    </source>
</evidence>
<feature type="compositionally biased region" description="Polar residues" evidence="1">
    <location>
        <begin position="461"/>
        <end position="471"/>
    </location>
</feature>
<keyword evidence="3" id="KW-1185">Reference proteome</keyword>
<accession>A0A4S8I842</accession>
<feature type="region of interest" description="Disordered" evidence="1">
    <location>
        <begin position="1173"/>
        <end position="1194"/>
    </location>
</feature>
<dbReference type="EMBL" id="PYDT01000011">
    <property type="protein sequence ID" value="THU44105.1"/>
    <property type="molecule type" value="Genomic_DNA"/>
</dbReference>
<feature type="region of interest" description="Disordered" evidence="1">
    <location>
        <begin position="896"/>
        <end position="940"/>
    </location>
</feature>
<feature type="region of interest" description="Disordered" evidence="1">
    <location>
        <begin position="103"/>
        <end position="137"/>
    </location>
</feature>
<feature type="compositionally biased region" description="Basic and acidic residues" evidence="1">
    <location>
        <begin position="189"/>
        <end position="203"/>
    </location>
</feature>
<feature type="compositionally biased region" description="Basic and acidic residues" evidence="1">
    <location>
        <begin position="584"/>
        <end position="601"/>
    </location>
</feature>
<feature type="region of interest" description="Disordered" evidence="1">
    <location>
        <begin position="149"/>
        <end position="168"/>
    </location>
</feature>
<feature type="region of interest" description="Disordered" evidence="1">
    <location>
        <begin position="1060"/>
        <end position="1081"/>
    </location>
</feature>
<feature type="compositionally biased region" description="Basic and acidic residues" evidence="1">
    <location>
        <begin position="242"/>
        <end position="256"/>
    </location>
</feature>
<organism evidence="2 3">
    <name type="scientific">Musa balbisiana</name>
    <name type="common">Banana</name>
    <dbReference type="NCBI Taxonomy" id="52838"/>
    <lineage>
        <taxon>Eukaryota</taxon>
        <taxon>Viridiplantae</taxon>
        <taxon>Streptophyta</taxon>
        <taxon>Embryophyta</taxon>
        <taxon>Tracheophyta</taxon>
        <taxon>Spermatophyta</taxon>
        <taxon>Magnoliopsida</taxon>
        <taxon>Liliopsida</taxon>
        <taxon>Zingiberales</taxon>
        <taxon>Musaceae</taxon>
        <taxon>Musa</taxon>
    </lineage>
</organism>
<dbReference type="PANTHER" id="PTHR37729:SF1">
    <property type="entry name" value="NEUROFILAMENT PROTEIN-LIKE PROTEIN"/>
    <property type="match status" value="1"/>
</dbReference>
<feature type="region of interest" description="Disordered" evidence="1">
    <location>
        <begin position="561"/>
        <end position="601"/>
    </location>
</feature>
<feature type="region of interest" description="Disordered" evidence="1">
    <location>
        <begin position="1245"/>
        <end position="1265"/>
    </location>
</feature>